<dbReference type="InterPro" id="IPR050401">
    <property type="entry name" value="Cyclic_nucleotide_synthase"/>
</dbReference>
<feature type="compositionally biased region" description="Gly residues" evidence="7">
    <location>
        <begin position="967"/>
        <end position="986"/>
    </location>
</feature>
<evidence type="ECO:0000256" key="3">
    <source>
        <dbReference type="ARBA" id="ARBA00022741"/>
    </source>
</evidence>
<feature type="compositionally biased region" description="Pro residues" evidence="7">
    <location>
        <begin position="1568"/>
        <end position="1583"/>
    </location>
</feature>
<name>A0A9W6B882_9CHLO</name>
<dbReference type="PANTHER" id="PTHR11920">
    <property type="entry name" value="GUANYLYL CYCLASE"/>
    <property type="match status" value="1"/>
</dbReference>
<dbReference type="GO" id="GO:0005886">
    <property type="term" value="C:plasma membrane"/>
    <property type="evidence" value="ECO:0007669"/>
    <property type="project" value="TreeGrafter"/>
</dbReference>
<feature type="compositionally biased region" description="Gly residues" evidence="7">
    <location>
        <begin position="523"/>
        <end position="536"/>
    </location>
</feature>
<feature type="compositionally biased region" description="Low complexity" evidence="7">
    <location>
        <begin position="400"/>
        <end position="411"/>
    </location>
</feature>
<feature type="compositionally biased region" description="Pro residues" evidence="7">
    <location>
        <begin position="1027"/>
        <end position="1037"/>
    </location>
</feature>
<keyword evidence="4" id="KW-1133">Transmembrane helix</keyword>
<feature type="compositionally biased region" description="Gly residues" evidence="7">
    <location>
        <begin position="1326"/>
        <end position="1348"/>
    </location>
</feature>
<dbReference type="Gene3D" id="3.30.70.1230">
    <property type="entry name" value="Nucleotide cyclase"/>
    <property type="match status" value="1"/>
</dbReference>
<feature type="compositionally biased region" description="Low complexity" evidence="7">
    <location>
        <begin position="1038"/>
        <end position="1047"/>
    </location>
</feature>
<dbReference type="GO" id="GO:0004383">
    <property type="term" value="F:guanylate cyclase activity"/>
    <property type="evidence" value="ECO:0007669"/>
    <property type="project" value="TreeGrafter"/>
</dbReference>
<accession>A0A9W6B882</accession>
<dbReference type="GO" id="GO:0000166">
    <property type="term" value="F:nucleotide binding"/>
    <property type="evidence" value="ECO:0007669"/>
    <property type="project" value="UniProtKB-KW"/>
</dbReference>
<keyword evidence="10" id="KW-1185">Reference proteome</keyword>
<comment type="caution">
    <text evidence="9">The sequence shown here is derived from an EMBL/GenBank/DDBJ whole genome shotgun (WGS) entry which is preliminary data.</text>
</comment>
<feature type="compositionally biased region" description="Gly residues" evidence="7">
    <location>
        <begin position="1300"/>
        <end position="1311"/>
    </location>
</feature>
<evidence type="ECO:0000259" key="8">
    <source>
        <dbReference type="PROSITE" id="PS50125"/>
    </source>
</evidence>
<dbReference type="Proteomes" id="UP001165080">
    <property type="component" value="Unassembled WGS sequence"/>
</dbReference>
<dbReference type="Pfam" id="PF00211">
    <property type="entry name" value="Guanylate_cyc"/>
    <property type="match status" value="1"/>
</dbReference>
<feature type="compositionally biased region" description="Basic residues" evidence="7">
    <location>
        <begin position="646"/>
        <end position="655"/>
    </location>
</feature>
<keyword evidence="3" id="KW-0547">Nucleotide-binding</keyword>
<feature type="region of interest" description="Disordered" evidence="7">
    <location>
        <begin position="383"/>
        <end position="451"/>
    </location>
</feature>
<organism evidence="9 10">
    <name type="scientific">Pleodorina starrii</name>
    <dbReference type="NCBI Taxonomy" id="330485"/>
    <lineage>
        <taxon>Eukaryota</taxon>
        <taxon>Viridiplantae</taxon>
        <taxon>Chlorophyta</taxon>
        <taxon>core chlorophytes</taxon>
        <taxon>Chlorophyceae</taxon>
        <taxon>CS clade</taxon>
        <taxon>Chlamydomonadales</taxon>
        <taxon>Volvocaceae</taxon>
        <taxon>Pleodorina</taxon>
    </lineage>
</organism>
<evidence type="ECO:0000256" key="6">
    <source>
        <dbReference type="ARBA" id="ARBA00023239"/>
    </source>
</evidence>
<dbReference type="PROSITE" id="PS50125">
    <property type="entry name" value="GUANYLATE_CYCLASE_2"/>
    <property type="match status" value="1"/>
</dbReference>
<dbReference type="CDD" id="cd07302">
    <property type="entry name" value="CHD"/>
    <property type="match status" value="1"/>
</dbReference>
<reference evidence="9 10" key="1">
    <citation type="journal article" date="2023" name="Commun. Biol.">
        <title>Reorganization of the ancestral sex-determining regions during the evolution of trioecy in Pleodorina starrii.</title>
        <authorList>
            <person name="Takahashi K."/>
            <person name="Suzuki S."/>
            <person name="Kawai-Toyooka H."/>
            <person name="Yamamoto K."/>
            <person name="Hamaji T."/>
            <person name="Ootsuki R."/>
            <person name="Yamaguchi H."/>
            <person name="Kawachi M."/>
            <person name="Higashiyama T."/>
            <person name="Nozaki H."/>
        </authorList>
    </citation>
    <scope>NUCLEOTIDE SEQUENCE [LARGE SCALE GENOMIC DNA]</scope>
    <source>
        <strain evidence="9 10">NIES-4479</strain>
    </source>
</reference>
<dbReference type="PANTHER" id="PTHR11920:SF335">
    <property type="entry name" value="GUANYLATE CYCLASE"/>
    <property type="match status" value="1"/>
</dbReference>
<feature type="region of interest" description="Disordered" evidence="7">
    <location>
        <begin position="1635"/>
        <end position="1676"/>
    </location>
</feature>
<dbReference type="GO" id="GO:0004016">
    <property type="term" value="F:adenylate cyclase activity"/>
    <property type="evidence" value="ECO:0007669"/>
    <property type="project" value="TreeGrafter"/>
</dbReference>
<feature type="region of interest" description="Disordered" evidence="7">
    <location>
        <begin position="948"/>
        <end position="1072"/>
    </location>
</feature>
<dbReference type="EMBL" id="BRXU01000001">
    <property type="protein sequence ID" value="GLC47666.1"/>
    <property type="molecule type" value="Genomic_DNA"/>
</dbReference>
<feature type="compositionally biased region" description="Low complexity" evidence="7">
    <location>
        <begin position="553"/>
        <end position="570"/>
    </location>
</feature>
<feature type="compositionally biased region" description="Polar residues" evidence="7">
    <location>
        <begin position="1062"/>
        <end position="1072"/>
    </location>
</feature>
<comment type="subcellular location">
    <subcellularLocation>
        <location evidence="1">Membrane</location>
    </subcellularLocation>
</comment>
<protein>
    <recommendedName>
        <fullName evidence="8">Guanylate cyclase domain-containing protein</fullName>
    </recommendedName>
</protein>
<feature type="region of interest" description="Disordered" evidence="7">
    <location>
        <begin position="1298"/>
        <end position="1358"/>
    </location>
</feature>
<feature type="domain" description="Guanylate cyclase" evidence="8">
    <location>
        <begin position="1379"/>
        <end position="1520"/>
    </location>
</feature>
<feature type="compositionally biased region" description="Gly residues" evidence="7">
    <location>
        <begin position="417"/>
        <end position="430"/>
    </location>
</feature>
<dbReference type="OrthoDB" id="6127067at2759"/>
<dbReference type="InterPro" id="IPR029787">
    <property type="entry name" value="Nucleotide_cyclase"/>
</dbReference>
<evidence type="ECO:0000256" key="5">
    <source>
        <dbReference type="ARBA" id="ARBA00023136"/>
    </source>
</evidence>
<feature type="region of interest" description="Disordered" evidence="7">
    <location>
        <begin position="2117"/>
        <end position="2141"/>
    </location>
</feature>
<proteinExistence type="predicted"/>
<feature type="region of interest" description="Disordered" evidence="7">
    <location>
        <begin position="1822"/>
        <end position="1845"/>
    </location>
</feature>
<dbReference type="GO" id="GO:0007168">
    <property type="term" value="P:receptor guanylyl cyclase signaling pathway"/>
    <property type="evidence" value="ECO:0007669"/>
    <property type="project" value="TreeGrafter"/>
</dbReference>
<keyword evidence="2" id="KW-0812">Transmembrane</keyword>
<evidence type="ECO:0000256" key="2">
    <source>
        <dbReference type="ARBA" id="ARBA00022692"/>
    </source>
</evidence>
<gene>
    <name evidence="9" type="primary">PLEST000732</name>
    <name evidence="9" type="ORF">PLESTB_000013200</name>
</gene>
<feature type="region of interest" description="Disordered" evidence="7">
    <location>
        <begin position="640"/>
        <end position="665"/>
    </location>
</feature>
<evidence type="ECO:0000256" key="4">
    <source>
        <dbReference type="ARBA" id="ARBA00022989"/>
    </source>
</evidence>
<feature type="region of interest" description="Disordered" evidence="7">
    <location>
        <begin position="519"/>
        <end position="595"/>
    </location>
</feature>
<feature type="region of interest" description="Disordered" evidence="7">
    <location>
        <begin position="279"/>
        <end position="319"/>
    </location>
</feature>
<feature type="compositionally biased region" description="Gly residues" evidence="7">
    <location>
        <begin position="1657"/>
        <end position="1674"/>
    </location>
</feature>
<evidence type="ECO:0000313" key="10">
    <source>
        <dbReference type="Proteomes" id="UP001165080"/>
    </source>
</evidence>
<dbReference type="SUPFAM" id="SSF55073">
    <property type="entry name" value="Nucleotide cyclase"/>
    <property type="match status" value="1"/>
</dbReference>
<evidence type="ECO:0000313" key="9">
    <source>
        <dbReference type="EMBL" id="GLC47666.1"/>
    </source>
</evidence>
<feature type="compositionally biased region" description="Low complexity" evidence="7">
    <location>
        <begin position="656"/>
        <end position="665"/>
    </location>
</feature>
<feature type="compositionally biased region" description="Basic and acidic residues" evidence="7">
    <location>
        <begin position="387"/>
        <end position="399"/>
    </location>
</feature>
<dbReference type="InterPro" id="IPR001054">
    <property type="entry name" value="A/G_cyclase"/>
</dbReference>
<dbReference type="GO" id="GO:0001653">
    <property type="term" value="F:peptide receptor activity"/>
    <property type="evidence" value="ECO:0007669"/>
    <property type="project" value="TreeGrafter"/>
</dbReference>
<keyword evidence="6" id="KW-0456">Lyase</keyword>
<dbReference type="GO" id="GO:0035556">
    <property type="term" value="P:intracellular signal transduction"/>
    <property type="evidence" value="ECO:0007669"/>
    <property type="project" value="InterPro"/>
</dbReference>
<keyword evidence="5" id="KW-0472">Membrane</keyword>
<dbReference type="SMART" id="SM00044">
    <property type="entry name" value="CYCc"/>
    <property type="match status" value="1"/>
</dbReference>
<feature type="compositionally biased region" description="Low complexity" evidence="7">
    <location>
        <begin position="954"/>
        <end position="965"/>
    </location>
</feature>
<feature type="region of interest" description="Disordered" evidence="7">
    <location>
        <begin position="1563"/>
        <end position="1591"/>
    </location>
</feature>
<evidence type="ECO:0000256" key="7">
    <source>
        <dbReference type="SAM" id="MobiDB-lite"/>
    </source>
</evidence>
<evidence type="ECO:0000256" key="1">
    <source>
        <dbReference type="ARBA" id="ARBA00004370"/>
    </source>
</evidence>
<sequence length="2177" mass="210770">MAEEVEQSRRFQGCNSPLYHCYQEVPGCVLTSTTLLGTRWGKALTPVLALTLEDIPDDSVSCDAAAAGFPNLSIVWCNGAAKARLGVQGSKQRTLRSRENVSLYEELLRLHNFQPSHVAEHTLISACGRRLHVSATSCLLEVDGWTSNRDTTKIYGIACACLPFLHRRRLRTNAQHMAGPRPALLLVCSEEASACGGSPNLVVKCAHPSPGTGSPDGALAHCDDSADDSVGHGALALAALPIAVTVLSRHSGTVLSQNAASELLLGPLVNRPQDAFLGPALATGRGQPGRSLLPQTSLPRGSQPRHGGPGRLAAAPAGGEGGSWAAGAGGGGLPSGCSCGGLLLWLFCHEPAKLAALLEATAVEGGVWQGVIRVPAHVFPLPSLDGRSGDGDAAGDDRLPSQPRQQQQQQRQDSDGAVGGGAPGSGGRLTPGGAAREREPGYSTAGTFAGGAGDTDDARLFQLLATMGSGTAADVGLSSQFSGYSMPAGPSGGGCMTGGNRSFDAASSPCCSDSAVIVPSPPRGGGGGGGSGGAGTGVFSRLPSPQYRGSRQAQPHGTGAAAAGPAAHAHAYGHGHGQHYHNIQMASGGSGAGGTGGSMGSYGAVGRSASSRAPSVNRAALISALSCSTSTWQVAFVGSSHDVHDKSRRTSRVRRSTANSSHTDDGAIAAAAAGLARPSAAPAAAAAASRTALGFAAESAPPSGYSAAASAAATAASASDHPSLTHTRRGQKLMAAFGSQGGGCGAAAAAGAYGSGGSGTLADVVGSVVGSGMGLVSGCGGLIGRSQSICCVSGTPNSPVSPPVGAGAAGLLPGSGGYVIATGGGSGSGRSRQLGRVRSCAVIIPSRGGGLAIGRGSNHLAGTRSGPARNEAAAALASGGGGAGSYIRASGSHATPPTVSQSITAAGLAVSVSPASRPASSRVLTFAAGLRTAPPSMAAGLGVSMASTHTLRTSHSQAPSHSSAALGFGGGGGGGGRGTGSGGPGSGTEDLAGEFPMLRARPGGPAPPQPQLQPHSNPQSCVLRPPSRGPGGPPQQPPSSGGSAAAAAPPPPQRTTSAAQHRSASVNSQNYNSCSSGGAAVAAAAGATAGVAVPSCPRPGSPANTCSNRLGQVVSSASAGSCRSRFFLSSGAAAPGAHGAAATFVGETSDGAAAAAAGGISNPDLASSSPASAPAGTAGSSSGAAAAAAAFGKGSRFLQAPWPRAGLAGGGGGAAAAAAAEPAAAAAAAAECWHEVTCTGVTDPATGSLAIVLVQRDVTAKVVAERHVAQVSETEHRLLEQIFPRHVLQYMMEENCNRMTGGGGRGRGDTGSGASESEVPEERPEGGQGAGAGEGEGGAGGGSGGGSVSPGSERLTPSADWRPYVQDYNRLATWHPQVTLLFADMPGFAPMCGLLPPKVIMAFLHGLFAAFDDMLDEHKVYKVETIGDCYVVAGGLIYEDEDGMAAVQKGGAEPDQARNVFGFAKAMLSAASRAVFPTTGEPVRLRVGLHSGPVVSGLVGTRMPRFCLFGDTVNTASRMESTGVAGCVHASESAFELLREVAEAEGGWAPTGGIEVKGKGVMQTHLWTPPPTPPTPPTPPSPPKSVAGEALDGAEPRHGVWLRPMGRLPEADPLFSAASDGSAGAAAAAPSAAAALRSGPSDGHPAARSGATAALTGPGGGGAGGGSSSGGGGNAAAARRGITAAVAAAFGGAPTAVAAAGGGGPDAGPRTPQEIIAAATAPAWGAAAPVVPASASTSAASAGFADWGARGFTARPTRFVPMPTISSGGGGVASGPGGGAAAAAAAAAAASSLRAKSPGVIARSASAPPAAVLQMLAEAAASNGSGAGNDDDTASPPVAAAAPPPPLLEQQQLASVVHAPLQPVPLSALPMSSSAAAHIATSVTIATAAIATAAAAAVTSARGSVGPAGFSVAASSATAASAGTSAPLLTLPISELDLTFTAAAAAIAASASAPPPPITDYSGAFAGEVSCSGDLGAGHANVPVNARSAAVNTAASAATAASLVLNASWLLPAEVEGCFALGSGTVGSGAVGSGAVGSGAVGSGAVGSGAVQALVGAGGGLFGSLPLRLGGFGGGGGGGGFGSTASSAATGGVASNVLLQGSPTFRVAMGHNTNFITNNNNSHNNNHNNTNSNSVVAAGSNASPGGPGLALGLPLPAQLPSQAALPQVSLYVPSRFA</sequence>